<dbReference type="EC" id="2.7.13.3" evidence="2"/>
<dbReference type="InterPro" id="IPR003661">
    <property type="entry name" value="HisK_dim/P_dom"/>
</dbReference>
<dbReference type="InterPro" id="IPR036097">
    <property type="entry name" value="HisK_dim/P_sf"/>
</dbReference>
<name>A0A255YYY5_9SPHN</name>
<dbReference type="CDD" id="cd00082">
    <property type="entry name" value="HisKA"/>
    <property type="match status" value="1"/>
</dbReference>
<comment type="function">
    <text evidence="9">Putative oxygen sensor; modulates the activity of FixJ, a transcriptional activator of nitrogen fixation fixK gene. FixL probably acts as a kinase that phosphorylates FixJ.</text>
</comment>
<dbReference type="GO" id="GO:0000155">
    <property type="term" value="F:phosphorelay sensor kinase activity"/>
    <property type="evidence" value="ECO:0007669"/>
    <property type="project" value="InterPro"/>
</dbReference>
<keyword evidence="8" id="KW-0902">Two-component regulatory system</keyword>
<evidence type="ECO:0000256" key="4">
    <source>
        <dbReference type="ARBA" id="ARBA00022679"/>
    </source>
</evidence>
<sequence>MCPFADSQTKRRNPLLDQGDALQRTILATVPDALIVIDEQGTILLFSETAARMFGYADDEAIGQNVKILMPNPDRDRHDDYMQHYMDTGEAHIIGIGRVTNARRRDGSTFPIELAIGEAVTEHGRLFTGFIRDLTEVQRAERRLNDLQTELSHISRVSAMGSLASALAHELNQPLTAITSYAEGARSLLGDDGTPAADHIEMVREALAEASVQALRAGQIVRRLREFISRGDSEKRVERLRRLVTEASALALTGTGTTGLDFNLRLDTSADLVLVDRIQIQQVLLNLIRNAVEAMQQSRRQMLDIRSRRSGRDMVEVIVADSGPGLSPEIAAVLFQPFNTSKEKGMGLGLSISRTIVEAHGGRIWAEPSEYGGTAFHFTLPLAEEPGDV</sequence>
<dbReference type="AlphaFoldDB" id="A0A255YYY5"/>
<dbReference type="OrthoDB" id="9789238at2"/>
<accession>A0A255YYY5</accession>
<dbReference type="Gene3D" id="3.30.565.10">
    <property type="entry name" value="Histidine kinase-like ATPase, C-terminal domain"/>
    <property type="match status" value="1"/>
</dbReference>
<dbReference type="SMART" id="SM00387">
    <property type="entry name" value="HATPase_c"/>
    <property type="match status" value="1"/>
</dbReference>
<organism evidence="14 15">
    <name type="scientific">Sandarakinorhabdus cyanobacteriorum</name>
    <dbReference type="NCBI Taxonomy" id="1981098"/>
    <lineage>
        <taxon>Bacteria</taxon>
        <taxon>Pseudomonadati</taxon>
        <taxon>Pseudomonadota</taxon>
        <taxon>Alphaproteobacteria</taxon>
        <taxon>Sphingomonadales</taxon>
        <taxon>Sphingosinicellaceae</taxon>
        <taxon>Sandarakinorhabdus</taxon>
    </lineage>
</organism>
<reference evidence="14 15" key="1">
    <citation type="submission" date="2017-07" db="EMBL/GenBank/DDBJ databases">
        <title>Sandarakinorhabdus cyanobacteriorum sp. nov., a novel bacterium isolated from cyanobacterial aggregates in a eutrophic lake.</title>
        <authorList>
            <person name="Cai H."/>
        </authorList>
    </citation>
    <scope>NUCLEOTIDE SEQUENCE [LARGE SCALE GENOMIC DNA]</scope>
    <source>
        <strain evidence="14 15">TH057</strain>
    </source>
</reference>
<protein>
    <recommendedName>
        <fullName evidence="10">Sensor protein FixL</fullName>
        <ecNumber evidence="2">2.7.13.3</ecNumber>
    </recommendedName>
</protein>
<dbReference type="PRINTS" id="PR00344">
    <property type="entry name" value="BCTRLSENSOR"/>
</dbReference>
<feature type="domain" description="Histidine kinase" evidence="11">
    <location>
        <begin position="166"/>
        <end position="384"/>
    </location>
</feature>
<dbReference type="Gene3D" id="1.10.287.130">
    <property type="match status" value="1"/>
</dbReference>
<dbReference type="EMBL" id="NOXT01000074">
    <property type="protein sequence ID" value="OYQ33884.1"/>
    <property type="molecule type" value="Genomic_DNA"/>
</dbReference>
<keyword evidence="6 14" id="KW-0418">Kinase</keyword>
<keyword evidence="15" id="KW-1185">Reference proteome</keyword>
<dbReference type="Gene3D" id="3.30.450.20">
    <property type="entry name" value="PAS domain"/>
    <property type="match status" value="1"/>
</dbReference>
<keyword evidence="4" id="KW-0808">Transferase</keyword>
<evidence type="ECO:0000256" key="5">
    <source>
        <dbReference type="ARBA" id="ARBA00022741"/>
    </source>
</evidence>
<evidence type="ECO:0000256" key="9">
    <source>
        <dbReference type="ARBA" id="ARBA00059827"/>
    </source>
</evidence>
<dbReference type="PANTHER" id="PTHR43065:SF10">
    <property type="entry name" value="PEROXIDE STRESS-ACTIVATED HISTIDINE KINASE MAK3"/>
    <property type="match status" value="1"/>
</dbReference>
<dbReference type="InterPro" id="IPR000700">
    <property type="entry name" value="PAS-assoc_C"/>
</dbReference>
<dbReference type="PROSITE" id="PS50113">
    <property type="entry name" value="PAC"/>
    <property type="match status" value="1"/>
</dbReference>
<evidence type="ECO:0000256" key="6">
    <source>
        <dbReference type="ARBA" id="ARBA00022777"/>
    </source>
</evidence>
<evidence type="ECO:0000259" key="12">
    <source>
        <dbReference type="PROSITE" id="PS50112"/>
    </source>
</evidence>
<dbReference type="SUPFAM" id="SSF55785">
    <property type="entry name" value="PYP-like sensor domain (PAS domain)"/>
    <property type="match status" value="1"/>
</dbReference>
<feature type="domain" description="PAC" evidence="13">
    <location>
        <begin position="87"/>
        <end position="146"/>
    </location>
</feature>
<comment type="caution">
    <text evidence="14">The sequence shown here is derived from an EMBL/GenBank/DDBJ whole genome shotgun (WGS) entry which is preliminary data.</text>
</comment>
<keyword evidence="7" id="KW-0067">ATP-binding</keyword>
<dbReference type="InterPro" id="IPR036890">
    <property type="entry name" value="HATPase_C_sf"/>
</dbReference>
<dbReference type="CDD" id="cd00130">
    <property type="entry name" value="PAS"/>
    <property type="match status" value="1"/>
</dbReference>
<dbReference type="Pfam" id="PF02518">
    <property type="entry name" value="HATPase_c"/>
    <property type="match status" value="1"/>
</dbReference>
<evidence type="ECO:0000313" key="15">
    <source>
        <dbReference type="Proteomes" id="UP000216991"/>
    </source>
</evidence>
<evidence type="ECO:0000256" key="7">
    <source>
        <dbReference type="ARBA" id="ARBA00022840"/>
    </source>
</evidence>
<evidence type="ECO:0000256" key="8">
    <source>
        <dbReference type="ARBA" id="ARBA00023012"/>
    </source>
</evidence>
<dbReference type="InterPro" id="IPR013767">
    <property type="entry name" value="PAS_fold"/>
</dbReference>
<dbReference type="NCBIfam" id="TIGR00229">
    <property type="entry name" value="sensory_box"/>
    <property type="match status" value="1"/>
</dbReference>
<dbReference type="InterPro" id="IPR005467">
    <property type="entry name" value="His_kinase_dom"/>
</dbReference>
<evidence type="ECO:0000259" key="11">
    <source>
        <dbReference type="PROSITE" id="PS50109"/>
    </source>
</evidence>
<dbReference type="InterPro" id="IPR003594">
    <property type="entry name" value="HATPase_dom"/>
</dbReference>
<evidence type="ECO:0000256" key="1">
    <source>
        <dbReference type="ARBA" id="ARBA00000085"/>
    </source>
</evidence>
<dbReference type="Gene3D" id="6.10.250.2580">
    <property type="match status" value="1"/>
</dbReference>
<dbReference type="Pfam" id="PF00512">
    <property type="entry name" value="HisKA"/>
    <property type="match status" value="1"/>
</dbReference>
<dbReference type="GO" id="GO:0006355">
    <property type="term" value="P:regulation of DNA-templated transcription"/>
    <property type="evidence" value="ECO:0007669"/>
    <property type="project" value="InterPro"/>
</dbReference>
<dbReference type="PROSITE" id="PS50112">
    <property type="entry name" value="PAS"/>
    <property type="match status" value="1"/>
</dbReference>
<dbReference type="PROSITE" id="PS50109">
    <property type="entry name" value="HIS_KIN"/>
    <property type="match status" value="1"/>
</dbReference>
<dbReference type="SMART" id="SM00091">
    <property type="entry name" value="PAS"/>
    <property type="match status" value="1"/>
</dbReference>
<keyword evidence="5" id="KW-0547">Nucleotide-binding</keyword>
<dbReference type="FunFam" id="3.30.450.20:FF:000060">
    <property type="entry name" value="Sensor protein FixL"/>
    <property type="match status" value="1"/>
</dbReference>
<gene>
    <name evidence="14" type="ORF">CHU93_02895</name>
</gene>
<dbReference type="InterPro" id="IPR004358">
    <property type="entry name" value="Sig_transdc_His_kin-like_C"/>
</dbReference>
<dbReference type="Pfam" id="PF00989">
    <property type="entry name" value="PAS"/>
    <property type="match status" value="1"/>
</dbReference>
<evidence type="ECO:0000256" key="10">
    <source>
        <dbReference type="ARBA" id="ARBA00070616"/>
    </source>
</evidence>
<proteinExistence type="predicted"/>
<dbReference type="SUPFAM" id="SSF47384">
    <property type="entry name" value="Homodimeric domain of signal transducing histidine kinase"/>
    <property type="match status" value="1"/>
</dbReference>
<dbReference type="InterPro" id="IPR000014">
    <property type="entry name" value="PAS"/>
</dbReference>
<keyword evidence="3" id="KW-0597">Phosphoprotein</keyword>
<dbReference type="Proteomes" id="UP000216991">
    <property type="component" value="Unassembled WGS sequence"/>
</dbReference>
<evidence type="ECO:0000256" key="3">
    <source>
        <dbReference type="ARBA" id="ARBA00022553"/>
    </source>
</evidence>
<evidence type="ECO:0000313" key="14">
    <source>
        <dbReference type="EMBL" id="OYQ33884.1"/>
    </source>
</evidence>
<evidence type="ECO:0000256" key="2">
    <source>
        <dbReference type="ARBA" id="ARBA00012438"/>
    </source>
</evidence>
<dbReference type="InterPro" id="IPR035965">
    <property type="entry name" value="PAS-like_dom_sf"/>
</dbReference>
<dbReference type="GO" id="GO:0005524">
    <property type="term" value="F:ATP binding"/>
    <property type="evidence" value="ECO:0007669"/>
    <property type="project" value="UniProtKB-KW"/>
</dbReference>
<evidence type="ECO:0000259" key="13">
    <source>
        <dbReference type="PROSITE" id="PS50113"/>
    </source>
</evidence>
<dbReference type="PANTHER" id="PTHR43065">
    <property type="entry name" value="SENSOR HISTIDINE KINASE"/>
    <property type="match status" value="1"/>
</dbReference>
<comment type="catalytic activity">
    <reaction evidence="1">
        <text>ATP + protein L-histidine = ADP + protein N-phospho-L-histidine.</text>
        <dbReference type="EC" id="2.7.13.3"/>
    </reaction>
</comment>
<dbReference type="SMART" id="SM00388">
    <property type="entry name" value="HisKA"/>
    <property type="match status" value="1"/>
</dbReference>
<dbReference type="SUPFAM" id="SSF55874">
    <property type="entry name" value="ATPase domain of HSP90 chaperone/DNA topoisomerase II/histidine kinase"/>
    <property type="match status" value="1"/>
</dbReference>
<feature type="domain" description="PAS" evidence="12">
    <location>
        <begin position="19"/>
        <end position="89"/>
    </location>
</feature>